<name>A0A164UET9_9AGAM</name>
<dbReference type="Pfam" id="PF01501">
    <property type="entry name" value="Glyco_transf_8"/>
    <property type="match status" value="1"/>
</dbReference>
<proteinExistence type="predicted"/>
<keyword evidence="2" id="KW-1185">Reference proteome</keyword>
<organism evidence="1 2">
    <name type="scientific">Sistotremastrum niveocremeum HHB9708</name>
    <dbReference type="NCBI Taxonomy" id="1314777"/>
    <lineage>
        <taxon>Eukaryota</taxon>
        <taxon>Fungi</taxon>
        <taxon>Dikarya</taxon>
        <taxon>Basidiomycota</taxon>
        <taxon>Agaricomycotina</taxon>
        <taxon>Agaricomycetes</taxon>
        <taxon>Sistotremastrales</taxon>
        <taxon>Sistotremastraceae</taxon>
        <taxon>Sertulicium</taxon>
        <taxon>Sertulicium niveocremeum</taxon>
    </lineage>
</organism>
<gene>
    <name evidence="1" type="ORF">SISNIDRAFT_412048</name>
</gene>
<keyword evidence="1" id="KW-0808">Transferase</keyword>
<dbReference type="AlphaFoldDB" id="A0A164UET9"/>
<evidence type="ECO:0000313" key="1">
    <source>
        <dbReference type="EMBL" id="KZS93167.1"/>
    </source>
</evidence>
<dbReference type="SUPFAM" id="SSF53448">
    <property type="entry name" value="Nucleotide-diphospho-sugar transferases"/>
    <property type="match status" value="1"/>
</dbReference>
<evidence type="ECO:0000313" key="2">
    <source>
        <dbReference type="Proteomes" id="UP000076722"/>
    </source>
</evidence>
<dbReference type="GO" id="GO:0016757">
    <property type="term" value="F:glycosyltransferase activity"/>
    <property type="evidence" value="ECO:0007669"/>
    <property type="project" value="InterPro"/>
</dbReference>
<dbReference type="PANTHER" id="PTHR11183">
    <property type="entry name" value="GLYCOGENIN SUBFAMILY MEMBER"/>
    <property type="match status" value="1"/>
</dbReference>
<reference evidence="1 2" key="1">
    <citation type="journal article" date="2016" name="Mol. Biol. Evol.">
        <title>Comparative Genomics of Early-Diverging Mushroom-Forming Fungi Provides Insights into the Origins of Lignocellulose Decay Capabilities.</title>
        <authorList>
            <person name="Nagy L.G."/>
            <person name="Riley R."/>
            <person name="Tritt A."/>
            <person name="Adam C."/>
            <person name="Daum C."/>
            <person name="Floudas D."/>
            <person name="Sun H."/>
            <person name="Yadav J.S."/>
            <person name="Pangilinan J."/>
            <person name="Larsson K.H."/>
            <person name="Matsuura K."/>
            <person name="Barry K."/>
            <person name="Labutti K."/>
            <person name="Kuo R."/>
            <person name="Ohm R.A."/>
            <person name="Bhattacharya S.S."/>
            <person name="Shirouzu T."/>
            <person name="Yoshinaga Y."/>
            <person name="Martin F.M."/>
            <person name="Grigoriev I.V."/>
            <person name="Hibbett D.S."/>
        </authorList>
    </citation>
    <scope>NUCLEOTIDE SEQUENCE [LARGE SCALE GENOMIC DNA]</scope>
    <source>
        <strain evidence="1 2">HHB9708</strain>
    </source>
</reference>
<sequence>MASRKCAWVTLLTKTSYIQGALVLDKSLKEVASRYPLVVMASPQLPADARDVLRARSVVVRDIEYLEPEPGRHTIAEHDIRFRDTWTKLRVFDLAEYDRAVLLDSDMIVRRNMDEIMDLDLPPDHIAAAHACACNPMKLAHYPRDWIPENCAYTPMVHPDALMHPTPITPESPRTYGLLNSGLVVLTPSKNLMADICHYLATSDRIAEFSFPDQDLLANFFHGKWKPLPWCYNALKTLRVIHRPCWRDDEIRCLHYILSDKPWHYRRGEAPIEYEELHAWWWDAFDQVVAELASVDTNMARLVRAQAVS</sequence>
<protein>
    <submittedName>
        <fullName evidence="1">Nucleotide-diphospho-sugar transferase</fullName>
    </submittedName>
</protein>
<dbReference type="STRING" id="1314777.A0A164UET9"/>
<dbReference type="Proteomes" id="UP000076722">
    <property type="component" value="Unassembled WGS sequence"/>
</dbReference>
<accession>A0A164UET9</accession>
<dbReference type="InterPro" id="IPR050587">
    <property type="entry name" value="GNT1/Glycosyltrans_8"/>
</dbReference>
<dbReference type="InterPro" id="IPR002495">
    <property type="entry name" value="Glyco_trans_8"/>
</dbReference>
<dbReference type="OrthoDB" id="2014201at2759"/>
<dbReference type="Gene3D" id="3.90.550.10">
    <property type="entry name" value="Spore Coat Polysaccharide Biosynthesis Protein SpsA, Chain A"/>
    <property type="match status" value="1"/>
</dbReference>
<dbReference type="EMBL" id="KV419408">
    <property type="protein sequence ID" value="KZS93167.1"/>
    <property type="molecule type" value="Genomic_DNA"/>
</dbReference>
<dbReference type="InterPro" id="IPR029044">
    <property type="entry name" value="Nucleotide-diphossugar_trans"/>
</dbReference>
<dbReference type="CDD" id="cd02537">
    <property type="entry name" value="GT8_Glycogenin"/>
    <property type="match status" value="1"/>
</dbReference>